<proteinExistence type="predicted"/>
<organism evidence="1 2">
    <name type="scientific">Penicillium polonicum</name>
    <dbReference type="NCBI Taxonomy" id="60169"/>
    <lineage>
        <taxon>Eukaryota</taxon>
        <taxon>Fungi</taxon>
        <taxon>Dikarya</taxon>
        <taxon>Ascomycota</taxon>
        <taxon>Pezizomycotina</taxon>
        <taxon>Eurotiomycetes</taxon>
        <taxon>Eurotiomycetidae</taxon>
        <taxon>Eurotiales</taxon>
        <taxon>Aspergillaceae</taxon>
        <taxon>Penicillium</taxon>
    </lineage>
</organism>
<sequence length="56" mass="5901">MSSWVIWHFPDICVPGKRSVGGGGAGSGSSRLWIGGGRAQEAPRCNAFSNSWTFSS</sequence>
<protein>
    <submittedName>
        <fullName evidence="1">Uncharacterized protein</fullName>
    </submittedName>
</protein>
<dbReference type="AlphaFoldDB" id="A0A1V6NY55"/>
<gene>
    <name evidence="1" type="ORF">PENPOL_c002G00579</name>
</gene>
<evidence type="ECO:0000313" key="2">
    <source>
        <dbReference type="Proteomes" id="UP000191408"/>
    </source>
</evidence>
<evidence type="ECO:0000313" key="1">
    <source>
        <dbReference type="EMBL" id="OQD69654.1"/>
    </source>
</evidence>
<keyword evidence="2" id="KW-1185">Reference proteome</keyword>
<dbReference type="Proteomes" id="UP000191408">
    <property type="component" value="Unassembled WGS sequence"/>
</dbReference>
<reference evidence="2" key="1">
    <citation type="journal article" date="2017" name="Nat. Microbiol.">
        <title>Global analysis of biosynthetic gene clusters reveals vast potential of secondary metabolite production in Penicillium species.</title>
        <authorList>
            <person name="Nielsen J.C."/>
            <person name="Grijseels S."/>
            <person name="Prigent S."/>
            <person name="Ji B."/>
            <person name="Dainat J."/>
            <person name="Nielsen K.F."/>
            <person name="Frisvad J.C."/>
            <person name="Workman M."/>
            <person name="Nielsen J."/>
        </authorList>
    </citation>
    <scope>NUCLEOTIDE SEQUENCE [LARGE SCALE GENOMIC DNA]</scope>
    <source>
        <strain evidence="2">IBT 4502</strain>
    </source>
</reference>
<accession>A0A1V6NY55</accession>
<name>A0A1V6NY55_PENPO</name>
<comment type="caution">
    <text evidence="1">The sequence shown here is derived from an EMBL/GenBank/DDBJ whole genome shotgun (WGS) entry which is preliminary data.</text>
</comment>
<dbReference type="EMBL" id="MDYM01000002">
    <property type="protein sequence ID" value="OQD69654.1"/>
    <property type="molecule type" value="Genomic_DNA"/>
</dbReference>